<dbReference type="Proteomes" id="UP000007174">
    <property type="component" value="Unassembled WGS sequence"/>
</dbReference>
<name>H1VML3_COLHI</name>
<dbReference type="STRING" id="759273.H1VML3"/>
<dbReference type="HOGENOM" id="CLU_1098422_0_0_1"/>
<proteinExistence type="predicted"/>
<evidence type="ECO:0000313" key="3">
    <source>
        <dbReference type="Proteomes" id="UP000007174"/>
    </source>
</evidence>
<reference evidence="3" key="1">
    <citation type="journal article" date="2012" name="Nat. Genet.">
        <title>Lifestyle transitions in plant pathogenic Colletotrichum fungi deciphered by genome and transcriptome analyses.</title>
        <authorList>
            <person name="O'Connell R.J."/>
            <person name="Thon M.R."/>
            <person name="Hacquard S."/>
            <person name="Amyotte S.G."/>
            <person name="Kleemann J."/>
            <person name="Torres M.F."/>
            <person name="Damm U."/>
            <person name="Buiate E.A."/>
            <person name="Epstein L."/>
            <person name="Alkan N."/>
            <person name="Altmueller J."/>
            <person name="Alvarado-Balderrama L."/>
            <person name="Bauser C.A."/>
            <person name="Becker C."/>
            <person name="Birren B.W."/>
            <person name="Chen Z."/>
            <person name="Choi J."/>
            <person name="Crouch J.A."/>
            <person name="Duvick J.P."/>
            <person name="Farman M.A."/>
            <person name="Gan P."/>
            <person name="Heiman D."/>
            <person name="Henrissat B."/>
            <person name="Howard R.J."/>
            <person name="Kabbage M."/>
            <person name="Koch C."/>
            <person name="Kracher B."/>
            <person name="Kubo Y."/>
            <person name="Law A.D."/>
            <person name="Lebrun M.-H."/>
            <person name="Lee Y.-H."/>
            <person name="Miyara I."/>
            <person name="Moore N."/>
            <person name="Neumann U."/>
            <person name="Nordstroem K."/>
            <person name="Panaccione D.G."/>
            <person name="Panstruga R."/>
            <person name="Place M."/>
            <person name="Proctor R.H."/>
            <person name="Prusky D."/>
            <person name="Rech G."/>
            <person name="Reinhardt R."/>
            <person name="Rollins J.A."/>
            <person name="Rounsley S."/>
            <person name="Schardl C.L."/>
            <person name="Schwartz D.C."/>
            <person name="Shenoy N."/>
            <person name="Shirasu K."/>
            <person name="Sikhakolli U.R."/>
            <person name="Stueber K."/>
            <person name="Sukno S.A."/>
            <person name="Sweigard J.A."/>
            <person name="Takano Y."/>
            <person name="Takahara H."/>
            <person name="Trail F."/>
            <person name="van der Does H.C."/>
            <person name="Voll L.M."/>
            <person name="Will I."/>
            <person name="Young S."/>
            <person name="Zeng Q."/>
            <person name="Zhang J."/>
            <person name="Zhou S."/>
            <person name="Dickman M.B."/>
            <person name="Schulze-Lefert P."/>
            <person name="Ver Loren van Themaat E."/>
            <person name="Ma L.-J."/>
            <person name="Vaillancourt L.J."/>
        </authorList>
    </citation>
    <scope>NUCLEOTIDE SEQUENCE [LARGE SCALE GENOMIC DNA]</scope>
    <source>
        <strain evidence="3">IMI 349063</strain>
    </source>
</reference>
<feature type="region of interest" description="Disordered" evidence="1">
    <location>
        <begin position="222"/>
        <end position="253"/>
    </location>
</feature>
<dbReference type="EMBL" id="CACQ02004713">
    <property type="protein sequence ID" value="CCF41467.1"/>
    <property type="molecule type" value="Genomic_DNA"/>
</dbReference>
<dbReference type="AlphaFoldDB" id="H1VML3"/>
<organism evidence="2 3">
    <name type="scientific">Colletotrichum higginsianum (strain IMI 349063)</name>
    <name type="common">Crucifer anthracnose fungus</name>
    <dbReference type="NCBI Taxonomy" id="759273"/>
    <lineage>
        <taxon>Eukaryota</taxon>
        <taxon>Fungi</taxon>
        <taxon>Dikarya</taxon>
        <taxon>Ascomycota</taxon>
        <taxon>Pezizomycotina</taxon>
        <taxon>Sordariomycetes</taxon>
        <taxon>Hypocreomycetidae</taxon>
        <taxon>Glomerellales</taxon>
        <taxon>Glomerellaceae</taxon>
        <taxon>Colletotrichum</taxon>
        <taxon>Colletotrichum destructivum species complex</taxon>
    </lineage>
</organism>
<dbReference type="eggNOG" id="ENOG502S0AD">
    <property type="taxonomic scope" value="Eukaryota"/>
</dbReference>
<feature type="compositionally biased region" description="Basic and acidic residues" evidence="1">
    <location>
        <begin position="224"/>
        <end position="237"/>
    </location>
</feature>
<accession>H1VML3</accession>
<evidence type="ECO:0000256" key="1">
    <source>
        <dbReference type="SAM" id="MobiDB-lite"/>
    </source>
</evidence>
<feature type="compositionally biased region" description="Polar residues" evidence="1">
    <location>
        <begin position="88"/>
        <end position="126"/>
    </location>
</feature>
<dbReference type="VEuPathDB" id="FungiDB:CH63R_04743"/>
<evidence type="ECO:0000313" key="2">
    <source>
        <dbReference type="EMBL" id="CCF41467.1"/>
    </source>
</evidence>
<feature type="compositionally biased region" description="Low complexity" evidence="1">
    <location>
        <begin position="239"/>
        <end position="253"/>
    </location>
</feature>
<feature type="region of interest" description="Disordered" evidence="1">
    <location>
        <begin position="57"/>
        <end position="165"/>
    </location>
</feature>
<feature type="compositionally biased region" description="Basic residues" evidence="1">
    <location>
        <begin position="63"/>
        <end position="73"/>
    </location>
</feature>
<protein>
    <submittedName>
        <fullName evidence="2">Uncharacterized protein</fullName>
    </submittedName>
</protein>
<sequence>MATMRGTRVPVGSASWVNEERTTALSIVQAEAEEFSFAAKNEFDWLNEHMAGIFNENEMHTPGKFRSKTPRTTRKVESGEPRVPLSDVFSSTPNGAPNAFTQQLARTTPKVNPAQSTSSPMINRNISPHKAAPSPRPVSKPPIALADSGYYGSQDVDNVNDDNDDEMDVDLIEEETQLGEPRSSPPKTGRVGHVAFDTAAEQSALQSPTVTRTIRSPEVTFQTAKEDQTTRMMRDITEEAPSPVSESSSAPQS</sequence>
<gene>
    <name evidence="2" type="ORF">CH063_02600</name>
</gene>